<keyword evidence="1" id="KW-0812">Transmembrane</keyword>
<sequence length="372" mass="42045">MRYKLAGTAILLLLATPLYAQPIAVDTFPPTPTVVKTGEVFTVNYRIRYLDLTRWKEEIVIFTDQIDVNNFQSKVGEPFEVMNVKLNDLVPKNGEYWQDVLVSFRIIGKEKGLKKIPKIKFDWAKKMAGDEASELKTEEPVESLEVHINYVTTTIPTDPYLDIRDGLKLGNVSERAWLYRFVIPSTAVLFLGLWVFLMVSWLRSSQRSRAGMLTDPVAPDGELSQYVVASEALTFGQARKRLASTLNRIIGELESSRSSDKLNDFRRDICIGINALLLSAVTDLNPGDTPGQIEEKVKNSKAIGSPKNTYLSLAYHLRRQAIYLEGGLASPDNDTARLRLGNNVLSIKHDINSLRWHKMFLTGLLDKLSWKR</sequence>
<evidence type="ECO:0008006" key="5">
    <source>
        <dbReference type="Google" id="ProtNLM"/>
    </source>
</evidence>
<evidence type="ECO:0000313" key="4">
    <source>
        <dbReference type="Proteomes" id="UP000176834"/>
    </source>
</evidence>
<protein>
    <recommendedName>
        <fullName evidence="5">DUF5667 domain-containing protein</fullName>
    </recommendedName>
</protein>
<keyword evidence="1" id="KW-0472">Membrane</keyword>
<organism evidence="3 4">
    <name type="scientific">Candidatus Yanofskybacteria bacterium RIFCSPHIGHO2_02_FULL_38_22b</name>
    <dbReference type="NCBI Taxonomy" id="1802673"/>
    <lineage>
        <taxon>Bacteria</taxon>
        <taxon>Candidatus Yanofskyibacteriota</taxon>
    </lineage>
</organism>
<keyword evidence="1" id="KW-1133">Transmembrane helix</keyword>
<evidence type="ECO:0000256" key="1">
    <source>
        <dbReference type="SAM" id="Phobius"/>
    </source>
</evidence>
<keyword evidence="2" id="KW-0732">Signal</keyword>
<feature type="transmembrane region" description="Helical" evidence="1">
    <location>
        <begin position="177"/>
        <end position="202"/>
    </location>
</feature>
<accession>A0A1F8F3G2</accession>
<evidence type="ECO:0000256" key="2">
    <source>
        <dbReference type="SAM" id="SignalP"/>
    </source>
</evidence>
<name>A0A1F8F3G2_9BACT</name>
<proteinExistence type="predicted"/>
<reference evidence="3 4" key="1">
    <citation type="journal article" date="2016" name="Nat. Commun.">
        <title>Thousands of microbial genomes shed light on interconnected biogeochemical processes in an aquifer system.</title>
        <authorList>
            <person name="Anantharaman K."/>
            <person name="Brown C.T."/>
            <person name="Hug L.A."/>
            <person name="Sharon I."/>
            <person name="Castelle C.J."/>
            <person name="Probst A.J."/>
            <person name="Thomas B.C."/>
            <person name="Singh A."/>
            <person name="Wilkins M.J."/>
            <person name="Karaoz U."/>
            <person name="Brodie E.L."/>
            <person name="Williams K.H."/>
            <person name="Hubbard S.S."/>
            <person name="Banfield J.F."/>
        </authorList>
    </citation>
    <scope>NUCLEOTIDE SEQUENCE [LARGE SCALE GENOMIC DNA]</scope>
</reference>
<comment type="caution">
    <text evidence="3">The sequence shown here is derived from an EMBL/GenBank/DDBJ whole genome shotgun (WGS) entry which is preliminary data.</text>
</comment>
<dbReference type="Proteomes" id="UP000176834">
    <property type="component" value="Unassembled WGS sequence"/>
</dbReference>
<evidence type="ECO:0000313" key="3">
    <source>
        <dbReference type="EMBL" id="OGN07672.1"/>
    </source>
</evidence>
<feature type="signal peptide" evidence="2">
    <location>
        <begin position="1"/>
        <end position="20"/>
    </location>
</feature>
<gene>
    <name evidence="3" type="ORF">A3B86_02435</name>
</gene>
<feature type="chain" id="PRO_5009535418" description="DUF5667 domain-containing protein" evidence="2">
    <location>
        <begin position="21"/>
        <end position="372"/>
    </location>
</feature>
<dbReference type="EMBL" id="MGJN01000003">
    <property type="protein sequence ID" value="OGN07672.1"/>
    <property type="molecule type" value="Genomic_DNA"/>
</dbReference>
<dbReference type="AlphaFoldDB" id="A0A1F8F3G2"/>